<dbReference type="AlphaFoldDB" id="A0A0R2DPM9"/>
<reference evidence="1 2" key="1">
    <citation type="journal article" date="2015" name="Genome Announc.">
        <title>Expanding the biotechnology potential of lactobacilli through comparative genomics of 213 strains and associated genera.</title>
        <authorList>
            <person name="Sun Z."/>
            <person name="Harris H.M."/>
            <person name="McCann A."/>
            <person name="Guo C."/>
            <person name="Argimon S."/>
            <person name="Zhang W."/>
            <person name="Yang X."/>
            <person name="Jeffery I.B."/>
            <person name="Cooney J.C."/>
            <person name="Kagawa T.F."/>
            <person name="Liu W."/>
            <person name="Song Y."/>
            <person name="Salvetti E."/>
            <person name="Wrobel A."/>
            <person name="Rasinkangas P."/>
            <person name="Parkhill J."/>
            <person name="Rea M.C."/>
            <person name="O'Sullivan O."/>
            <person name="Ritari J."/>
            <person name="Douillard F.P."/>
            <person name="Paul Ross R."/>
            <person name="Yang R."/>
            <person name="Briner A.E."/>
            <person name="Felis G.E."/>
            <person name="de Vos W.M."/>
            <person name="Barrangou R."/>
            <person name="Klaenhammer T.R."/>
            <person name="Caufield P.W."/>
            <person name="Cui Y."/>
            <person name="Zhang H."/>
            <person name="O'Toole P.W."/>
        </authorList>
    </citation>
    <scope>NUCLEOTIDE SEQUENCE [LARGE SCALE GENOMIC DNA]</scope>
    <source>
        <strain evidence="1 2">DSM 23037</strain>
    </source>
</reference>
<dbReference type="RefSeq" id="WP_056975064.1">
    <property type="nucleotide sequence ID" value="NZ_AYZL01000020.1"/>
</dbReference>
<proteinExistence type="predicted"/>
<gene>
    <name evidence="1" type="ORF">FC86_GL000860</name>
</gene>
<dbReference type="PATRIC" id="fig|1423744.4.peg.884"/>
<dbReference type="Proteomes" id="UP000051378">
    <property type="component" value="Unassembled WGS sequence"/>
</dbReference>
<comment type="caution">
    <text evidence="1">The sequence shown here is derived from an EMBL/GenBank/DDBJ whole genome shotgun (WGS) entry which is preliminary data.</text>
</comment>
<organism evidence="1 2">
    <name type="scientific">Holzapfeliella floricola DSM 23037 = JCM 16512</name>
    <dbReference type="NCBI Taxonomy" id="1423744"/>
    <lineage>
        <taxon>Bacteria</taxon>
        <taxon>Bacillati</taxon>
        <taxon>Bacillota</taxon>
        <taxon>Bacilli</taxon>
        <taxon>Lactobacillales</taxon>
        <taxon>Lactobacillaceae</taxon>
        <taxon>Holzapfeliella</taxon>
    </lineage>
</organism>
<keyword evidence="2" id="KW-1185">Reference proteome</keyword>
<accession>A0A0R2DPM9</accession>
<evidence type="ECO:0000313" key="1">
    <source>
        <dbReference type="EMBL" id="KRN03749.1"/>
    </source>
</evidence>
<dbReference type="Gene3D" id="2.40.30.130">
    <property type="match status" value="1"/>
</dbReference>
<protein>
    <recommendedName>
        <fullName evidence="3">Alanyl-tRNA synthetase class IIc N-terminal domain-containing protein</fullName>
    </recommendedName>
</protein>
<evidence type="ECO:0008006" key="3">
    <source>
        <dbReference type="Google" id="ProtNLM"/>
    </source>
</evidence>
<name>A0A0R2DPM9_9LACO</name>
<dbReference type="InterPro" id="IPR009000">
    <property type="entry name" value="Transl_B-barrel_sf"/>
</dbReference>
<sequence length="78" mass="8605">MEQFLINSYQDTHDATITSFYDNGMAVTLDSSIIYPGGGGQPGDKAWLEVNSEQTLAVMTMAMQFIISTKHCLLTHSM</sequence>
<dbReference type="SUPFAM" id="SSF50447">
    <property type="entry name" value="Translation proteins"/>
    <property type="match status" value="1"/>
</dbReference>
<dbReference type="STRING" id="1423744.FC86_GL000860"/>
<dbReference type="EMBL" id="AYZL01000020">
    <property type="protein sequence ID" value="KRN03749.1"/>
    <property type="molecule type" value="Genomic_DNA"/>
</dbReference>
<evidence type="ECO:0000313" key="2">
    <source>
        <dbReference type="Proteomes" id="UP000051378"/>
    </source>
</evidence>
<dbReference type="OrthoDB" id="9812949at2"/>